<feature type="domain" description="HTH marR-type" evidence="1">
    <location>
        <begin position="13"/>
        <end position="149"/>
    </location>
</feature>
<organism evidence="2 3">
    <name type="scientific">Thermocatellispora tengchongensis</name>
    <dbReference type="NCBI Taxonomy" id="1073253"/>
    <lineage>
        <taxon>Bacteria</taxon>
        <taxon>Bacillati</taxon>
        <taxon>Actinomycetota</taxon>
        <taxon>Actinomycetes</taxon>
        <taxon>Streptosporangiales</taxon>
        <taxon>Streptosporangiaceae</taxon>
        <taxon>Thermocatellispora</taxon>
    </lineage>
</organism>
<dbReference type="PANTHER" id="PTHR33164:SF57">
    <property type="entry name" value="MARR-FAMILY TRANSCRIPTIONAL REGULATOR"/>
    <property type="match status" value="1"/>
</dbReference>
<dbReference type="InterPro" id="IPR036388">
    <property type="entry name" value="WH-like_DNA-bd_sf"/>
</dbReference>
<dbReference type="InterPro" id="IPR000835">
    <property type="entry name" value="HTH_MarR-typ"/>
</dbReference>
<gene>
    <name evidence="2" type="ORF">HNP84_006595</name>
</gene>
<keyword evidence="2" id="KW-0238">DNA-binding</keyword>
<keyword evidence="3" id="KW-1185">Reference proteome</keyword>
<dbReference type="PANTHER" id="PTHR33164">
    <property type="entry name" value="TRANSCRIPTIONAL REGULATOR, MARR FAMILY"/>
    <property type="match status" value="1"/>
</dbReference>
<comment type="caution">
    <text evidence="2">The sequence shown here is derived from an EMBL/GenBank/DDBJ whole genome shotgun (WGS) entry which is preliminary data.</text>
</comment>
<reference evidence="2 3" key="1">
    <citation type="submission" date="2020-08" db="EMBL/GenBank/DDBJ databases">
        <title>Genomic Encyclopedia of Type Strains, Phase IV (KMG-IV): sequencing the most valuable type-strain genomes for metagenomic binning, comparative biology and taxonomic classification.</title>
        <authorList>
            <person name="Goeker M."/>
        </authorList>
    </citation>
    <scope>NUCLEOTIDE SEQUENCE [LARGE SCALE GENOMIC DNA]</scope>
    <source>
        <strain evidence="2 3">DSM 45615</strain>
    </source>
</reference>
<dbReference type="InterPro" id="IPR039422">
    <property type="entry name" value="MarR/SlyA-like"/>
</dbReference>
<dbReference type="Pfam" id="PF12802">
    <property type="entry name" value="MarR_2"/>
    <property type="match status" value="2"/>
</dbReference>
<dbReference type="EMBL" id="JACHGN010000015">
    <property type="protein sequence ID" value="MBB5136844.1"/>
    <property type="molecule type" value="Genomic_DNA"/>
</dbReference>
<dbReference type="GO" id="GO:0003700">
    <property type="term" value="F:DNA-binding transcription factor activity"/>
    <property type="evidence" value="ECO:0007669"/>
    <property type="project" value="InterPro"/>
</dbReference>
<dbReference type="InterPro" id="IPR036390">
    <property type="entry name" value="WH_DNA-bd_sf"/>
</dbReference>
<evidence type="ECO:0000313" key="2">
    <source>
        <dbReference type="EMBL" id="MBB5136844.1"/>
    </source>
</evidence>
<dbReference type="RefSeq" id="WP_185053702.1">
    <property type="nucleotide sequence ID" value="NZ_BAABIX010000008.1"/>
</dbReference>
<proteinExistence type="predicted"/>
<evidence type="ECO:0000313" key="3">
    <source>
        <dbReference type="Proteomes" id="UP000578449"/>
    </source>
</evidence>
<sequence length="323" mass="35475">MNEAVNEAWNGREHPVVALLLFLEARGRSRAQIDRMQAAMGLPVTPLDNLTLVAVSAAAPMTVGDVASRLSVDLPRASRQIARLHRMGLVVREPDPRDRRSIRIRPTPEGEAARTRWRGVWLSDYVKAVGDWPADDIASFGAHLQALQASLMRQPGFTSPIFDAPAATPSPAADPRSPIDRFQDVVAGFVQWAATTVTSPHYIRTILARAESPVPRLATTVLREIAARGPIDITDLAHALNLDGSVASRQCTELATHRLVQRHQHPQDGRRSVLTATFAGERLLSAIDLAQSEPVHAALRTWDAETLNECLTYVARFLKNLTR</sequence>
<dbReference type="AlphaFoldDB" id="A0A840P681"/>
<dbReference type="Gene3D" id="1.10.10.10">
    <property type="entry name" value="Winged helix-like DNA-binding domain superfamily/Winged helix DNA-binding domain"/>
    <property type="match status" value="2"/>
</dbReference>
<dbReference type="SUPFAM" id="SSF46785">
    <property type="entry name" value="Winged helix' DNA-binding domain"/>
    <property type="match status" value="2"/>
</dbReference>
<protein>
    <submittedName>
        <fullName evidence="2">DNA-binding MarR family transcriptional regulator</fullName>
    </submittedName>
</protein>
<dbReference type="GO" id="GO:0006950">
    <property type="term" value="P:response to stress"/>
    <property type="evidence" value="ECO:0007669"/>
    <property type="project" value="TreeGrafter"/>
</dbReference>
<dbReference type="SMART" id="SM00347">
    <property type="entry name" value="HTH_MARR"/>
    <property type="match status" value="2"/>
</dbReference>
<evidence type="ECO:0000259" key="1">
    <source>
        <dbReference type="PROSITE" id="PS50995"/>
    </source>
</evidence>
<dbReference type="InterPro" id="IPR011991">
    <property type="entry name" value="ArsR-like_HTH"/>
</dbReference>
<name>A0A840P681_9ACTN</name>
<dbReference type="PROSITE" id="PS50995">
    <property type="entry name" value="HTH_MARR_2"/>
    <property type="match status" value="1"/>
</dbReference>
<dbReference type="CDD" id="cd00090">
    <property type="entry name" value="HTH_ARSR"/>
    <property type="match status" value="1"/>
</dbReference>
<dbReference type="Proteomes" id="UP000578449">
    <property type="component" value="Unassembled WGS sequence"/>
</dbReference>
<accession>A0A840P681</accession>
<dbReference type="GO" id="GO:0003677">
    <property type="term" value="F:DNA binding"/>
    <property type="evidence" value="ECO:0007669"/>
    <property type="project" value="UniProtKB-KW"/>
</dbReference>